<reference evidence="3 4" key="1">
    <citation type="submission" date="2024-01" db="EMBL/GenBank/DDBJ databases">
        <title>The genome of the rayed Mediterranean limpet Patella caerulea (Linnaeus, 1758).</title>
        <authorList>
            <person name="Anh-Thu Weber A."/>
            <person name="Halstead-Nussloch G."/>
        </authorList>
    </citation>
    <scope>NUCLEOTIDE SEQUENCE [LARGE SCALE GENOMIC DNA]</scope>
    <source>
        <strain evidence="3">AATW-2023a</strain>
        <tissue evidence="3">Whole specimen</tissue>
    </source>
</reference>
<feature type="compositionally biased region" description="Polar residues" evidence="2">
    <location>
        <begin position="132"/>
        <end position="149"/>
    </location>
</feature>
<dbReference type="EMBL" id="JAZGQO010000014">
    <property type="protein sequence ID" value="KAK6170095.1"/>
    <property type="molecule type" value="Genomic_DNA"/>
</dbReference>
<feature type="coiled-coil region" evidence="1">
    <location>
        <begin position="44"/>
        <end position="71"/>
    </location>
</feature>
<feature type="region of interest" description="Disordered" evidence="2">
    <location>
        <begin position="233"/>
        <end position="259"/>
    </location>
</feature>
<accession>A0AAN8J5S6</accession>
<comment type="caution">
    <text evidence="3">The sequence shown here is derived from an EMBL/GenBank/DDBJ whole genome shotgun (WGS) entry which is preliminary data.</text>
</comment>
<organism evidence="3 4">
    <name type="scientific">Patella caerulea</name>
    <name type="common">Rayed Mediterranean limpet</name>
    <dbReference type="NCBI Taxonomy" id="87958"/>
    <lineage>
        <taxon>Eukaryota</taxon>
        <taxon>Metazoa</taxon>
        <taxon>Spiralia</taxon>
        <taxon>Lophotrochozoa</taxon>
        <taxon>Mollusca</taxon>
        <taxon>Gastropoda</taxon>
        <taxon>Patellogastropoda</taxon>
        <taxon>Patelloidea</taxon>
        <taxon>Patellidae</taxon>
        <taxon>Patella</taxon>
    </lineage>
</organism>
<name>A0AAN8J5S6_PATCE</name>
<keyword evidence="1" id="KW-0175">Coiled coil</keyword>
<proteinExistence type="predicted"/>
<evidence type="ECO:0000256" key="1">
    <source>
        <dbReference type="SAM" id="Coils"/>
    </source>
</evidence>
<feature type="region of interest" description="Disordered" evidence="2">
    <location>
        <begin position="127"/>
        <end position="198"/>
    </location>
</feature>
<protein>
    <submittedName>
        <fullName evidence="3">Uncharacterized protein</fullName>
    </submittedName>
</protein>
<feature type="compositionally biased region" description="Polar residues" evidence="2">
    <location>
        <begin position="160"/>
        <end position="169"/>
    </location>
</feature>
<keyword evidence="4" id="KW-1185">Reference proteome</keyword>
<feature type="compositionally biased region" description="Polar residues" evidence="2">
    <location>
        <begin position="233"/>
        <end position="250"/>
    </location>
</feature>
<evidence type="ECO:0000313" key="3">
    <source>
        <dbReference type="EMBL" id="KAK6170095.1"/>
    </source>
</evidence>
<dbReference type="Proteomes" id="UP001347796">
    <property type="component" value="Unassembled WGS sequence"/>
</dbReference>
<sequence>MSHSRTQWKQHKIISLVNCLVDNHEIYKQEKKNLSLEVFYTTIAEQYNCTCQQLRDLLKNLGKEYRQVLQNRTNVSASSDTKEETLQLRDSKELFNVFSRYYSIYYSKGTTQQQDYIVTPTKVKRTYHDLTQPDTSASSSESRPMSTEYTPKPCRPASNVYRSTVTEQGSMEAESHSGEQPQQRKRKKKSNDGSQDPYIDLMKEQNHLLANLVNEISFFRQIYCQVNSKQLSTTVPENNVQSPDSPSTITIKMEPPDDE</sequence>
<evidence type="ECO:0000313" key="4">
    <source>
        <dbReference type="Proteomes" id="UP001347796"/>
    </source>
</evidence>
<gene>
    <name evidence="3" type="ORF">SNE40_018572</name>
</gene>
<dbReference type="AlphaFoldDB" id="A0AAN8J5S6"/>
<evidence type="ECO:0000256" key="2">
    <source>
        <dbReference type="SAM" id="MobiDB-lite"/>
    </source>
</evidence>